<proteinExistence type="predicted"/>
<sequence length="138" mass="15632">MHDPRLSPGSPCMSPNSRQTNRYTILDKWACQAHNNNARRRVSSSQPNSMSFSLSCRNERKRDEIFRIDYMSNEERKKERDCLDGGGAVDNELSVCLSVCASLGHLRGRSVVLWQKPIDHCLLCVVGLFGSVYEVKGR</sequence>
<protein>
    <submittedName>
        <fullName evidence="1 3">Uncharacterized protein</fullName>
    </submittedName>
</protein>
<reference evidence="3" key="1">
    <citation type="submission" date="2016-06" db="UniProtKB">
        <authorList>
            <consortium name="WormBaseParasite"/>
        </authorList>
    </citation>
    <scope>IDENTIFICATION</scope>
</reference>
<evidence type="ECO:0000313" key="2">
    <source>
        <dbReference type="Proteomes" id="UP000267606"/>
    </source>
</evidence>
<gene>
    <name evidence="1" type="ORF">OFLC_LOCUS3412</name>
</gene>
<evidence type="ECO:0000313" key="1">
    <source>
        <dbReference type="EMBL" id="VDO36417.1"/>
    </source>
</evidence>
<reference evidence="1 2" key="2">
    <citation type="submission" date="2018-11" db="EMBL/GenBank/DDBJ databases">
        <authorList>
            <consortium name="Pathogen Informatics"/>
        </authorList>
    </citation>
    <scope>NUCLEOTIDE SEQUENCE [LARGE SCALE GENOMIC DNA]</scope>
</reference>
<dbReference type="WBParaSite" id="OFLC_0000341101-mRNA-1">
    <property type="protein sequence ID" value="OFLC_0000341101-mRNA-1"/>
    <property type="gene ID" value="OFLC_0000341101"/>
</dbReference>
<accession>A0A183H7F0</accession>
<dbReference type="EMBL" id="UZAJ01002270">
    <property type="protein sequence ID" value="VDO36417.1"/>
    <property type="molecule type" value="Genomic_DNA"/>
</dbReference>
<keyword evidence="2" id="KW-1185">Reference proteome</keyword>
<organism evidence="3">
    <name type="scientific">Onchocerca flexuosa</name>
    <dbReference type="NCBI Taxonomy" id="387005"/>
    <lineage>
        <taxon>Eukaryota</taxon>
        <taxon>Metazoa</taxon>
        <taxon>Ecdysozoa</taxon>
        <taxon>Nematoda</taxon>
        <taxon>Chromadorea</taxon>
        <taxon>Rhabditida</taxon>
        <taxon>Spirurina</taxon>
        <taxon>Spiruromorpha</taxon>
        <taxon>Filarioidea</taxon>
        <taxon>Onchocercidae</taxon>
        <taxon>Onchocerca</taxon>
    </lineage>
</organism>
<dbReference type="Proteomes" id="UP000267606">
    <property type="component" value="Unassembled WGS sequence"/>
</dbReference>
<evidence type="ECO:0000313" key="3">
    <source>
        <dbReference type="WBParaSite" id="OFLC_0000341101-mRNA-1"/>
    </source>
</evidence>
<name>A0A183H7F0_9BILA</name>
<dbReference type="AlphaFoldDB" id="A0A183H7F0"/>